<dbReference type="Gene3D" id="3.40.50.2000">
    <property type="entry name" value="Glycogen Phosphorylase B"/>
    <property type="match status" value="2"/>
</dbReference>
<name>A0A4V2GJA8_9GAMM</name>
<dbReference type="GO" id="GO:0016740">
    <property type="term" value="F:transferase activity"/>
    <property type="evidence" value="ECO:0007669"/>
    <property type="project" value="UniProtKB-KW"/>
</dbReference>
<evidence type="ECO:0000313" key="1">
    <source>
        <dbReference type="EMBL" id="RZU99605.1"/>
    </source>
</evidence>
<dbReference type="EMBL" id="SHLI01000001">
    <property type="protein sequence ID" value="RZU99605.1"/>
    <property type="molecule type" value="Genomic_DNA"/>
</dbReference>
<keyword evidence="1" id="KW-0808">Transferase</keyword>
<evidence type="ECO:0000313" key="2">
    <source>
        <dbReference type="Proteomes" id="UP000292298"/>
    </source>
</evidence>
<dbReference type="AlphaFoldDB" id="A0A4V2GJA8"/>
<dbReference type="PANTHER" id="PTHR12526">
    <property type="entry name" value="GLYCOSYLTRANSFERASE"/>
    <property type="match status" value="1"/>
</dbReference>
<reference evidence="1 2" key="1">
    <citation type="submission" date="2019-02" db="EMBL/GenBank/DDBJ databases">
        <title>Genomic Encyclopedia of Type Strains, Phase IV (KMG-IV): sequencing the most valuable type-strain genomes for metagenomic binning, comparative biology and taxonomic classification.</title>
        <authorList>
            <person name="Goeker M."/>
        </authorList>
    </citation>
    <scope>NUCLEOTIDE SEQUENCE [LARGE SCALE GENOMIC DNA]</scope>
    <source>
        <strain evidence="1 2">DSM 21056</strain>
    </source>
</reference>
<dbReference type="OrthoDB" id="9815351at2"/>
<dbReference type="RefSeq" id="WP_130503824.1">
    <property type="nucleotide sequence ID" value="NZ_SHLI01000001.1"/>
</dbReference>
<comment type="caution">
    <text evidence="1">The sequence shown here is derived from an EMBL/GenBank/DDBJ whole genome shotgun (WGS) entry which is preliminary data.</text>
</comment>
<dbReference type="SUPFAM" id="SSF53756">
    <property type="entry name" value="UDP-Glycosyltransferase/glycogen phosphorylase"/>
    <property type="match status" value="1"/>
</dbReference>
<dbReference type="Pfam" id="PF13692">
    <property type="entry name" value="Glyco_trans_1_4"/>
    <property type="match status" value="1"/>
</dbReference>
<dbReference type="PANTHER" id="PTHR12526:SF630">
    <property type="entry name" value="GLYCOSYLTRANSFERASE"/>
    <property type="match status" value="1"/>
</dbReference>
<organism evidence="1 2">
    <name type="scientific">Spiribacter vilamensis</name>
    <dbReference type="NCBI Taxonomy" id="531306"/>
    <lineage>
        <taxon>Bacteria</taxon>
        <taxon>Pseudomonadati</taxon>
        <taxon>Pseudomonadota</taxon>
        <taxon>Gammaproteobacteria</taxon>
        <taxon>Chromatiales</taxon>
        <taxon>Ectothiorhodospiraceae</taxon>
        <taxon>Spiribacter</taxon>
    </lineage>
</organism>
<sequence length="367" mass="41779">MRILFHHPLPLNEQAKSASGIRPLCMLKAFRDSGYQVDLVTGYSTERSRTIKEIKKNVRAGTQYDLVYSESSTMPTALTDRHHLPLRPFMDFAFLSFCRRHGIPIGLFYRDIYWRFDNYGEGVNALKILMARAFYWVDLYAYQKTVARLYLPSVEMGKYVPLVNPDRFTALPPGHGSISSSNELDVSERLSGEGPLRLFYVGGMSSHYQMHVLFEVVSRIAGVELTVCTREAEWQAVGNEYPPLPANIQIIHESGEAMEGYLRAADLAVLFVRPQEYREFAAPVKLYEYLGHRKPIIASQGTLAGRFVEENAVGWTIPYEDNALQNLLENLLTQPERIEKVARRASSIAEDHTWQVRARQVIDELAG</sequence>
<dbReference type="Proteomes" id="UP000292298">
    <property type="component" value="Unassembled WGS sequence"/>
</dbReference>
<accession>A0A4V2GJA8</accession>
<protein>
    <submittedName>
        <fullName evidence="1">Glycosyltransferase involved in cell wall biosynthesis</fullName>
    </submittedName>
</protein>
<keyword evidence="2" id="KW-1185">Reference proteome</keyword>
<gene>
    <name evidence="1" type="ORF">EV698_1898</name>
</gene>
<proteinExistence type="predicted"/>